<dbReference type="EMBL" id="MT141538">
    <property type="protein sequence ID" value="QJA65417.1"/>
    <property type="molecule type" value="Genomic_DNA"/>
</dbReference>
<evidence type="ECO:0000313" key="2">
    <source>
        <dbReference type="EMBL" id="QJI05132.1"/>
    </source>
</evidence>
<reference evidence="2" key="1">
    <citation type="submission" date="2020-03" db="EMBL/GenBank/DDBJ databases">
        <title>The deep terrestrial virosphere.</title>
        <authorList>
            <person name="Holmfeldt K."/>
            <person name="Nilsson E."/>
            <person name="Simone D."/>
            <person name="Lopez-Fernandez M."/>
            <person name="Wu X."/>
            <person name="de Brujin I."/>
            <person name="Lundin D."/>
            <person name="Andersson A."/>
            <person name="Bertilsson S."/>
            <person name="Dopson M."/>
        </authorList>
    </citation>
    <scope>NUCLEOTIDE SEQUENCE</scope>
    <source>
        <strain evidence="2">MM415A00136</strain>
        <strain evidence="1">MM415B00397</strain>
    </source>
</reference>
<organism evidence="2">
    <name type="scientific">viral metagenome</name>
    <dbReference type="NCBI Taxonomy" id="1070528"/>
    <lineage>
        <taxon>unclassified sequences</taxon>
        <taxon>metagenomes</taxon>
        <taxon>organismal metagenomes</taxon>
    </lineage>
</organism>
<proteinExistence type="predicted"/>
<dbReference type="AlphaFoldDB" id="A0A6M3Y4X0"/>
<name>A0A6M3Y4X0_9ZZZZ</name>
<gene>
    <name evidence="2" type="ORF">MM415A00136_0014</name>
    <name evidence="1" type="ORF">MM415B00397_0029</name>
</gene>
<dbReference type="EMBL" id="MT145195">
    <property type="protein sequence ID" value="QJI05132.1"/>
    <property type="molecule type" value="Genomic_DNA"/>
</dbReference>
<evidence type="ECO:0000313" key="1">
    <source>
        <dbReference type="EMBL" id="QJA65417.1"/>
    </source>
</evidence>
<accession>A0A6M3Y4X0</accession>
<dbReference type="InterPro" id="IPR056209">
    <property type="entry name" value="SU10_adaptor"/>
</dbReference>
<sequence length="223" mass="25222">MATLANAIGFARVQAQTDSNGLTDANGIVFANEALVDYRRRMITSGVDASGLQESYREITAGTGTYLYPTDMFFLKAVEVKLSGSDYLTAHQIDVSNLSNYSFSERRENQSINNPEFDDRGDWFEIFPTPTASVSDGIRIFYFTEPTEYTATTDAIAYPESLDYRILGWRIAANYYYSIGKMEEGDRYTLKYEERVSQLIKTLSRGSQQPIQATPIQMDGWNF</sequence>
<dbReference type="Pfam" id="PF24175">
    <property type="entry name" value="SU10_adaptor"/>
    <property type="match status" value="1"/>
</dbReference>
<protein>
    <submittedName>
        <fullName evidence="2">Uncharacterized protein</fullName>
    </submittedName>
</protein>